<feature type="domain" description="C2H2-type" evidence="8">
    <location>
        <begin position="300"/>
        <end position="329"/>
    </location>
</feature>
<dbReference type="GO" id="GO:0008270">
    <property type="term" value="F:zinc ion binding"/>
    <property type="evidence" value="ECO:0007669"/>
    <property type="project" value="UniProtKB-KW"/>
</dbReference>
<dbReference type="Gene3D" id="3.30.160.60">
    <property type="entry name" value="Classic Zinc Finger"/>
    <property type="match status" value="5"/>
</dbReference>
<dbReference type="EMBL" id="EU287992">
    <property type="protein sequence ID" value="ABX89307.1"/>
    <property type="molecule type" value="mRNA"/>
</dbReference>
<accession>A9YSL0</accession>
<evidence type="ECO:0000256" key="1">
    <source>
        <dbReference type="ARBA" id="ARBA00022723"/>
    </source>
</evidence>
<dbReference type="SUPFAM" id="SSF57667">
    <property type="entry name" value="beta-beta-alpha zinc fingers"/>
    <property type="match status" value="3"/>
</dbReference>
<organism evidence="9">
    <name type="scientific">Megaselia abdita</name>
    <name type="common">Humpbacked fly</name>
    <dbReference type="NCBI Taxonomy" id="88686"/>
    <lineage>
        <taxon>Eukaryota</taxon>
        <taxon>Metazoa</taxon>
        <taxon>Ecdysozoa</taxon>
        <taxon>Arthropoda</taxon>
        <taxon>Hexapoda</taxon>
        <taxon>Insecta</taxon>
        <taxon>Pterygota</taxon>
        <taxon>Neoptera</taxon>
        <taxon>Endopterygota</taxon>
        <taxon>Diptera</taxon>
        <taxon>Brachycera</taxon>
        <taxon>Muscomorpha</taxon>
        <taxon>Platypezoidea</taxon>
        <taxon>Phoridae</taxon>
        <taxon>Megaseliini</taxon>
        <taxon>Megaselia</taxon>
    </lineage>
</organism>
<feature type="compositionally biased region" description="Low complexity" evidence="7">
    <location>
        <begin position="161"/>
        <end position="179"/>
    </location>
</feature>
<feature type="domain" description="C2H2-type" evidence="8">
    <location>
        <begin position="272"/>
        <end position="299"/>
    </location>
</feature>
<evidence type="ECO:0000256" key="7">
    <source>
        <dbReference type="SAM" id="MobiDB-lite"/>
    </source>
</evidence>
<dbReference type="FunFam" id="3.30.160.60:FF:000912">
    <property type="entry name" value="Zinc finger protein 660"/>
    <property type="match status" value="1"/>
</dbReference>
<dbReference type="InterPro" id="IPR013087">
    <property type="entry name" value="Znf_C2H2_type"/>
</dbReference>
<dbReference type="GO" id="GO:0005634">
    <property type="term" value="C:nucleus"/>
    <property type="evidence" value="ECO:0007669"/>
    <property type="project" value="TreeGrafter"/>
</dbReference>
<keyword evidence="5" id="KW-0539">Nucleus</keyword>
<feature type="domain" description="C2H2-type" evidence="8">
    <location>
        <begin position="244"/>
        <end position="271"/>
    </location>
</feature>
<evidence type="ECO:0000256" key="2">
    <source>
        <dbReference type="ARBA" id="ARBA00022737"/>
    </source>
</evidence>
<dbReference type="FunFam" id="3.30.160.60:FF:000624">
    <property type="entry name" value="zinc finger protein 697"/>
    <property type="match status" value="1"/>
</dbReference>
<keyword evidence="3 6" id="KW-0863">Zinc-finger</keyword>
<dbReference type="AlphaFoldDB" id="A9YSL0"/>
<proteinExistence type="evidence at transcript level"/>
<keyword evidence="2" id="KW-0677">Repeat</keyword>
<dbReference type="Pfam" id="PF00096">
    <property type="entry name" value="zf-C2H2"/>
    <property type="match status" value="4"/>
</dbReference>
<dbReference type="SMART" id="SM00355">
    <property type="entry name" value="ZnF_C2H2"/>
    <property type="match status" value="4"/>
</dbReference>
<feature type="domain" description="C2H2-type" evidence="8">
    <location>
        <begin position="188"/>
        <end position="215"/>
    </location>
</feature>
<dbReference type="PANTHER" id="PTHR24393:SF34">
    <property type="entry name" value="PR_SET DOMAIN 13"/>
    <property type="match status" value="1"/>
</dbReference>
<feature type="domain" description="C2H2-type" evidence="8">
    <location>
        <begin position="216"/>
        <end position="243"/>
    </location>
</feature>
<keyword evidence="1" id="KW-0479">Metal-binding</keyword>
<evidence type="ECO:0000259" key="8">
    <source>
        <dbReference type="PROSITE" id="PS50157"/>
    </source>
</evidence>
<dbReference type="PROSITE" id="PS50157">
    <property type="entry name" value="ZINC_FINGER_C2H2_2"/>
    <property type="match status" value="5"/>
</dbReference>
<evidence type="ECO:0000256" key="6">
    <source>
        <dbReference type="PROSITE-ProRule" id="PRU00042"/>
    </source>
</evidence>
<name>A9YSL0_MEGAB</name>
<protein>
    <submittedName>
        <fullName evidence="9">Krueppel protein</fullName>
    </submittedName>
</protein>
<dbReference type="GO" id="GO:0001228">
    <property type="term" value="F:DNA-binding transcription activator activity, RNA polymerase II-specific"/>
    <property type="evidence" value="ECO:0007669"/>
    <property type="project" value="TreeGrafter"/>
</dbReference>
<feature type="region of interest" description="Disordered" evidence="7">
    <location>
        <begin position="353"/>
        <end position="390"/>
    </location>
</feature>
<dbReference type="PROSITE" id="PS00028">
    <property type="entry name" value="ZINC_FINGER_C2H2_1"/>
    <property type="match status" value="4"/>
</dbReference>
<evidence type="ECO:0000256" key="4">
    <source>
        <dbReference type="ARBA" id="ARBA00022833"/>
    </source>
</evidence>
<dbReference type="GO" id="GO:0048598">
    <property type="term" value="P:embryonic morphogenesis"/>
    <property type="evidence" value="ECO:0007669"/>
    <property type="project" value="UniProtKB-ARBA"/>
</dbReference>
<dbReference type="GO" id="GO:0045595">
    <property type="term" value="P:regulation of cell differentiation"/>
    <property type="evidence" value="ECO:0007669"/>
    <property type="project" value="UniProtKB-ARBA"/>
</dbReference>
<evidence type="ECO:0000256" key="3">
    <source>
        <dbReference type="ARBA" id="ARBA00022771"/>
    </source>
</evidence>
<evidence type="ECO:0000256" key="5">
    <source>
        <dbReference type="ARBA" id="ARBA00023242"/>
    </source>
</evidence>
<sequence>MALSLLQDAQTRGLAAALAGIKRENVDQCLQMTPPQGAHNLHPGVNPAANFQAFGMLSPQQFLAANRTAAALMAAQIPMSHLAFNTALFGQWPGTPQQGLLGTNSPPASPISPLLNTTPATAMEPQLKKARKISIKKDLTSPSSMMDVSMDYMPAGPISPPSSGSSPNSNQEQSPVPQNKDGSRDKSFTCKICSRSFGYKHVLQNHERTHTGEKPFECPECHKRFTRDHHLKTHMRLHTGEKPYHCSHCDRQFVQVANLRRHLRVHTGERPYTCEICEQRFSDSNQLKTHMLVHNGEKPFECERCHLKFRRRHHLMSHKCGILGTSSPPPTPAISPVMSDYALNMCDQKSYSAGSESAESLHENDAPLDLSEEGEEKRSNSSADSKNMKRIFPRLAPTQIIHYPMPNLPVQTEPEDLSMHSPRSSTHDDDLDDLDEAATLNLKQHKQFIMDQQSTPLKRLHHEMMME</sequence>
<dbReference type="GO" id="GO:0000978">
    <property type="term" value="F:RNA polymerase II cis-regulatory region sequence-specific DNA binding"/>
    <property type="evidence" value="ECO:0007669"/>
    <property type="project" value="TreeGrafter"/>
</dbReference>
<keyword evidence="4" id="KW-0862">Zinc</keyword>
<evidence type="ECO:0000313" key="9">
    <source>
        <dbReference type="EMBL" id="ABX89307.1"/>
    </source>
</evidence>
<dbReference type="GO" id="GO:0000122">
    <property type="term" value="P:negative regulation of transcription by RNA polymerase II"/>
    <property type="evidence" value="ECO:0007669"/>
    <property type="project" value="UniProtKB-ARBA"/>
</dbReference>
<feature type="region of interest" description="Disordered" evidence="7">
    <location>
        <begin position="137"/>
        <end position="185"/>
    </location>
</feature>
<dbReference type="PANTHER" id="PTHR24393">
    <property type="entry name" value="ZINC FINGER PROTEIN"/>
    <property type="match status" value="1"/>
</dbReference>
<reference evidence="9" key="1">
    <citation type="journal article" date="2008" name="Proc. Natl. Acad. Sci. U.S.A.">
        <title>Evolutionary origin of the amnioserosa in cyclorrhaphan flies correlates with spatial and temporal expression changes of zen.</title>
        <authorList>
            <person name="Rafiqi A.M."/>
            <person name="Lemke S."/>
            <person name="Ferguson S."/>
            <person name="Stauber M."/>
            <person name="Schmidt-Ott U."/>
        </authorList>
    </citation>
    <scope>NUCLEOTIDE SEQUENCE</scope>
</reference>
<dbReference type="FunFam" id="3.30.160.60:FF:002373">
    <property type="entry name" value="Protein krueppel"/>
    <property type="match status" value="1"/>
</dbReference>
<dbReference type="InterPro" id="IPR036236">
    <property type="entry name" value="Znf_C2H2_sf"/>
</dbReference>
<dbReference type="FunFam" id="3.30.160.60:FF:000100">
    <property type="entry name" value="Zinc finger 45-like"/>
    <property type="match status" value="1"/>
</dbReference>
<dbReference type="GO" id="GO:0002009">
    <property type="term" value="P:morphogenesis of an epithelium"/>
    <property type="evidence" value="ECO:0007669"/>
    <property type="project" value="UniProtKB-ARBA"/>
</dbReference>